<dbReference type="RefSeq" id="XP_002674439.1">
    <property type="nucleotide sequence ID" value="XM_002674393.1"/>
</dbReference>
<dbReference type="VEuPathDB" id="AmoebaDB:NAEGRDRAFT_50937"/>
<gene>
    <name evidence="1" type="ORF">NAEGRDRAFT_50937</name>
</gene>
<dbReference type="InParanoid" id="D2VN78"/>
<keyword evidence="2" id="KW-1185">Reference proteome</keyword>
<accession>D2VN78</accession>
<name>D2VN78_NAEGR</name>
<protein>
    <submittedName>
        <fullName evidence="1">Predicted protein</fullName>
    </submittedName>
</protein>
<sequence>MQFTPPGTFLFCHSSNYVIQQQDGGNKLLHIDENQNILQEWTITEGQGYASFHMDTESHLLDSTCVQGIIVSDNKLFLFKDQKIENIDIGNEQVFYCVGIFDGHALLGTPTRSDFLLVDFTSRKFETKKIVLDKDLREKLTCFIPCENVQSCRKYAVCGLYYQQFFYLFEREKREFEKFIINDTSMFCSVISNGFTSHKFIPYKQDKTIQAMVCGDRRLVEIIFDSNNQLSVIDHLPWQSDINYIGLSEKYGIILFCNSQILSYKPAPKNSPIESGKIQCILEKNSFYPREEIIGWSEKSNSILAFKGLDCNAIHIDDNAVKQIPYWTREEINREFSFKTYQLGKEHPSITIQSKDELKKHFPSFRGEYIHAIDQSEKLSKFHITRGINCKTKYPKLCSENYIEMTSVKEFSNYLGAPLYTGSDDYGFVYDIEDGCLKYGMWRERSKGTSFIGRKTDHAFGILEPKKSNIESEEEPKVDLNEDWLCMMESNEIQVDSGKLKVIDFTTDREDESALIENVKNGVWTATQLNPRLPKQILLYNNEYAKDHPEIEKDWETPGNIFDSDFDLFNQEIRHGWHVSNIIGIDHGVGIIDGDKFEDASLFKNTKQESMDWYEVVNGILNESSDKQLILFPYGLFSMCGNGDGAYPCLYKIHQGEVVAVKVAFSNYKPPRVR</sequence>
<proteinExistence type="predicted"/>
<evidence type="ECO:0000313" key="2">
    <source>
        <dbReference type="Proteomes" id="UP000006671"/>
    </source>
</evidence>
<dbReference type="AlphaFoldDB" id="D2VN78"/>
<dbReference type="Proteomes" id="UP000006671">
    <property type="component" value="Unassembled WGS sequence"/>
</dbReference>
<reference evidence="1 2" key="1">
    <citation type="journal article" date="2010" name="Cell">
        <title>The genome of Naegleria gruberi illuminates early eukaryotic versatility.</title>
        <authorList>
            <person name="Fritz-Laylin L.K."/>
            <person name="Prochnik S.E."/>
            <person name="Ginger M.L."/>
            <person name="Dacks J.B."/>
            <person name="Carpenter M.L."/>
            <person name="Field M.C."/>
            <person name="Kuo A."/>
            <person name="Paredez A."/>
            <person name="Chapman J."/>
            <person name="Pham J."/>
            <person name="Shu S."/>
            <person name="Neupane R."/>
            <person name="Cipriano M."/>
            <person name="Mancuso J."/>
            <person name="Tu H."/>
            <person name="Salamov A."/>
            <person name="Lindquist E."/>
            <person name="Shapiro H."/>
            <person name="Lucas S."/>
            <person name="Grigoriev I.V."/>
            <person name="Cande W.Z."/>
            <person name="Fulton C."/>
            <person name="Rokhsar D.S."/>
            <person name="Dawson S.C."/>
        </authorList>
    </citation>
    <scope>NUCLEOTIDE SEQUENCE [LARGE SCALE GENOMIC DNA]</scope>
    <source>
        <strain evidence="1 2">NEG-M</strain>
    </source>
</reference>
<dbReference type="EMBL" id="GG738884">
    <property type="protein sequence ID" value="EFC41695.1"/>
    <property type="molecule type" value="Genomic_DNA"/>
</dbReference>
<dbReference type="GeneID" id="8851240"/>
<evidence type="ECO:0000313" key="1">
    <source>
        <dbReference type="EMBL" id="EFC41695.1"/>
    </source>
</evidence>
<organism evidence="2">
    <name type="scientific">Naegleria gruberi</name>
    <name type="common">Amoeba</name>
    <dbReference type="NCBI Taxonomy" id="5762"/>
    <lineage>
        <taxon>Eukaryota</taxon>
        <taxon>Discoba</taxon>
        <taxon>Heterolobosea</taxon>
        <taxon>Tetramitia</taxon>
        <taxon>Eutetramitia</taxon>
        <taxon>Vahlkampfiidae</taxon>
        <taxon>Naegleria</taxon>
    </lineage>
</organism>
<dbReference type="KEGG" id="ngr:NAEGRDRAFT_50937"/>